<proteinExistence type="evidence at transcript level"/>
<feature type="region of interest" description="Disordered" evidence="10">
    <location>
        <begin position="173"/>
        <end position="241"/>
    </location>
</feature>
<evidence type="ECO:0000256" key="3">
    <source>
        <dbReference type="ARBA" id="ARBA00022553"/>
    </source>
</evidence>
<dbReference type="GO" id="GO:0000978">
    <property type="term" value="F:RNA polymerase II cis-regulatory region sequence-specific DNA binding"/>
    <property type="evidence" value="ECO:0007669"/>
    <property type="project" value="TreeGrafter"/>
</dbReference>
<dbReference type="GO" id="GO:0046983">
    <property type="term" value="F:protein dimerization activity"/>
    <property type="evidence" value="ECO:0007669"/>
    <property type="project" value="InterPro"/>
</dbReference>
<dbReference type="FunFam" id="3.40.1810.10:FF:000001">
    <property type="entry name" value="Myocyte-specific enhancer factor 2A homolog"/>
    <property type="match status" value="1"/>
</dbReference>
<evidence type="ECO:0000256" key="7">
    <source>
        <dbReference type="ARBA" id="ARBA00023159"/>
    </source>
</evidence>
<evidence type="ECO:0000256" key="10">
    <source>
        <dbReference type="SAM" id="MobiDB-lite"/>
    </source>
</evidence>
<dbReference type="GO" id="GO:0045944">
    <property type="term" value="P:positive regulation of transcription by RNA polymerase II"/>
    <property type="evidence" value="ECO:0007669"/>
    <property type="project" value="InterPro"/>
</dbReference>
<feature type="region of interest" description="Disordered" evidence="10">
    <location>
        <begin position="410"/>
        <end position="430"/>
    </location>
</feature>
<evidence type="ECO:0000256" key="2">
    <source>
        <dbReference type="ARBA" id="ARBA00022473"/>
    </source>
</evidence>
<dbReference type="InterPro" id="IPR033896">
    <property type="entry name" value="MEF2-like_N"/>
</dbReference>
<protein>
    <submittedName>
        <fullName evidence="12">Mef2 myocyte enhancer factor 2</fullName>
    </submittedName>
</protein>
<dbReference type="PANTHER" id="PTHR11945">
    <property type="entry name" value="MADS BOX PROTEIN"/>
    <property type="match status" value="1"/>
</dbReference>
<evidence type="ECO:0000256" key="9">
    <source>
        <dbReference type="ARBA" id="ARBA00023242"/>
    </source>
</evidence>
<gene>
    <name evidence="12" type="primary">Mef2</name>
</gene>
<dbReference type="Pfam" id="PF12347">
    <property type="entry name" value="HJURP_C"/>
    <property type="match status" value="1"/>
</dbReference>
<dbReference type="CDD" id="cd00265">
    <property type="entry name" value="MADS_MEF2_like"/>
    <property type="match status" value="1"/>
</dbReference>
<keyword evidence="9" id="KW-0539">Nucleus</keyword>
<evidence type="ECO:0000256" key="6">
    <source>
        <dbReference type="ARBA" id="ARBA00023125"/>
    </source>
</evidence>
<dbReference type="GO" id="GO:0005634">
    <property type="term" value="C:nucleus"/>
    <property type="evidence" value="ECO:0007669"/>
    <property type="project" value="UniProtKB-SubCell"/>
</dbReference>
<reference evidence="12" key="1">
    <citation type="journal article" date="2002" name="Dev. Biol.">
        <title>Conservation of Brachyury, Mef2, and Snail in the myogenic lineage of jellyfish: a connection to the mesoderm of bilateria.</title>
        <authorList>
            <person name="Spring J."/>
            <person name="Yanze N."/>
            <person name="Josch C."/>
            <person name="Middel A.M."/>
            <person name="Winninger B."/>
            <person name="Schmid V."/>
        </authorList>
    </citation>
    <scope>NUCLEOTIDE SEQUENCE</scope>
</reference>
<name>Q8T363_PODCA</name>
<dbReference type="PROSITE" id="PS50066">
    <property type="entry name" value="MADS_BOX_2"/>
    <property type="match status" value="1"/>
</dbReference>
<sequence length="430" mass="48177">MGRKKIQISRINDERNRQVTFTKRKFGLMKKAYELSILCDCEIALIIFNSGNKLFQYASTDMDKILLKYTEYNEPHESRTNADIHETISRKENKQCGSPEDGDAASFVLTPRTEMKYQKINEEFEMMMKKTNGSGTESPSIPSLYVSQEQRYSQQQPLQQQSMMRMQTLGPQGYQQMPSITHPLPSPREDSNTGKDPRSNTPLQRDGRLSISPHPSLHHALSPPPQSLPLPTRSPHTMNQQMPQNGNMVQSRGGTPNLKTAMQNSRAQQNQTPNQMMHVNADSSLSTPIVSLATPSFPGIPSNFPSGLPSSYTGYSDMDSGQIQYHHGSTINNNHPGSTSLTMSHHQQDMGNPMSRSHPNMVGSKHGVNIKVEPPDHLRVTSPSLHAFQSHPTQYTSQRHKDLMDQSNLIPGGGPMSKRPRIDAHNDGWQ</sequence>
<evidence type="ECO:0000256" key="5">
    <source>
        <dbReference type="ARBA" id="ARBA00023015"/>
    </source>
</evidence>
<keyword evidence="6" id="KW-0238">DNA-binding</keyword>
<evidence type="ECO:0000313" key="12">
    <source>
        <dbReference type="EMBL" id="CAD21522.1"/>
    </source>
</evidence>
<dbReference type="EMBL" id="AJ428495">
    <property type="protein sequence ID" value="CAD21522.1"/>
    <property type="molecule type" value="mRNA"/>
</dbReference>
<dbReference type="PROSITE" id="PS00350">
    <property type="entry name" value="MADS_BOX_1"/>
    <property type="match status" value="1"/>
</dbReference>
<dbReference type="PRINTS" id="PR00404">
    <property type="entry name" value="MADSDOMAIN"/>
</dbReference>
<evidence type="ECO:0000259" key="11">
    <source>
        <dbReference type="PROSITE" id="PS50066"/>
    </source>
</evidence>
<dbReference type="PANTHER" id="PTHR11945:SF534">
    <property type="entry name" value="MYOCYTE-SPECIFIC ENHANCER FACTOR 2"/>
    <property type="match status" value="1"/>
</dbReference>
<dbReference type="SUPFAM" id="SSF55455">
    <property type="entry name" value="SRF-like"/>
    <property type="match status" value="1"/>
</dbReference>
<keyword evidence="5" id="KW-0805">Transcription regulation</keyword>
<dbReference type="InterPro" id="IPR022102">
    <property type="entry name" value="HJURP_C"/>
</dbReference>
<keyword evidence="8" id="KW-0804">Transcription</keyword>
<accession>Q8T363</accession>
<keyword evidence="2" id="KW-0217">Developmental protein</keyword>
<dbReference type="GO" id="GO:0030154">
    <property type="term" value="P:cell differentiation"/>
    <property type="evidence" value="ECO:0007669"/>
    <property type="project" value="UniProtKB-KW"/>
</dbReference>
<dbReference type="Gene3D" id="3.40.1810.10">
    <property type="entry name" value="Transcription factor, MADS-box"/>
    <property type="match status" value="1"/>
</dbReference>
<dbReference type="InterPro" id="IPR002100">
    <property type="entry name" value="TF_MADSbox"/>
</dbReference>
<keyword evidence="7" id="KW-0010">Activator</keyword>
<dbReference type="AlphaFoldDB" id="Q8T363"/>
<dbReference type="Pfam" id="PF00319">
    <property type="entry name" value="SRF-TF"/>
    <property type="match status" value="1"/>
</dbReference>
<evidence type="ECO:0000256" key="8">
    <source>
        <dbReference type="ARBA" id="ARBA00023163"/>
    </source>
</evidence>
<feature type="compositionally biased region" description="Low complexity" evidence="10">
    <location>
        <begin position="209"/>
        <end position="221"/>
    </location>
</feature>
<dbReference type="GO" id="GO:0000981">
    <property type="term" value="F:DNA-binding transcription factor activity, RNA polymerase II-specific"/>
    <property type="evidence" value="ECO:0007669"/>
    <property type="project" value="TreeGrafter"/>
</dbReference>
<dbReference type="SMART" id="SM00432">
    <property type="entry name" value="MADS"/>
    <property type="match status" value="1"/>
</dbReference>
<evidence type="ECO:0000256" key="1">
    <source>
        <dbReference type="ARBA" id="ARBA00004123"/>
    </source>
</evidence>
<evidence type="ECO:0000256" key="4">
    <source>
        <dbReference type="ARBA" id="ARBA00022782"/>
    </source>
</evidence>
<feature type="compositionally biased region" description="Basic and acidic residues" evidence="10">
    <location>
        <begin position="187"/>
        <end position="198"/>
    </location>
</feature>
<dbReference type="InterPro" id="IPR036879">
    <property type="entry name" value="TF_MADSbox_sf"/>
</dbReference>
<feature type="compositionally biased region" description="Basic and acidic residues" evidence="10">
    <location>
        <begin position="420"/>
        <end position="430"/>
    </location>
</feature>
<organism evidence="12">
    <name type="scientific">Podocoryna carnea</name>
    <name type="common">Hydrozoan</name>
    <dbReference type="NCBI Taxonomy" id="6096"/>
    <lineage>
        <taxon>Eukaryota</taxon>
        <taxon>Metazoa</taxon>
        <taxon>Cnidaria</taxon>
        <taxon>Hydrozoa</taxon>
        <taxon>Hydroidolina</taxon>
        <taxon>Anthoathecata</taxon>
        <taxon>Filifera</taxon>
        <taxon>Hydractiniidae</taxon>
        <taxon>Podocoryna</taxon>
    </lineage>
</organism>
<feature type="domain" description="MADS-box" evidence="11">
    <location>
        <begin position="1"/>
        <end position="61"/>
    </location>
</feature>
<keyword evidence="4" id="KW-0221">Differentiation</keyword>
<keyword evidence="3" id="KW-0597">Phosphoprotein</keyword>
<comment type="subcellular location">
    <subcellularLocation>
        <location evidence="1">Nucleus</location>
    </subcellularLocation>
</comment>